<evidence type="ECO:0000256" key="5">
    <source>
        <dbReference type="SAM" id="MobiDB-lite"/>
    </source>
</evidence>
<dbReference type="VEuPathDB" id="FungiDB:PTTG_03399"/>
<evidence type="ECO:0000313" key="7">
    <source>
        <dbReference type="EMBL" id="OAV97227.1"/>
    </source>
</evidence>
<feature type="compositionally biased region" description="Basic and acidic residues" evidence="5">
    <location>
        <begin position="342"/>
        <end position="359"/>
    </location>
</feature>
<reference evidence="8 9" key="3">
    <citation type="journal article" date="2017" name="G3 (Bethesda)">
        <title>Comparative analysis highlights variable genome content of wheat rusts and divergence of the mating loci.</title>
        <authorList>
            <person name="Cuomo C.A."/>
            <person name="Bakkeren G."/>
            <person name="Khalil H.B."/>
            <person name="Panwar V."/>
            <person name="Joly D."/>
            <person name="Linning R."/>
            <person name="Sakthikumar S."/>
            <person name="Song X."/>
            <person name="Adiconis X."/>
            <person name="Fan L."/>
            <person name="Goldberg J.M."/>
            <person name="Levin J.Z."/>
            <person name="Young S."/>
            <person name="Zeng Q."/>
            <person name="Anikster Y."/>
            <person name="Bruce M."/>
            <person name="Wang M."/>
            <person name="Yin C."/>
            <person name="McCallum B."/>
            <person name="Szabo L.J."/>
            <person name="Hulbert S."/>
            <person name="Chen X."/>
            <person name="Fellers J.P."/>
        </authorList>
    </citation>
    <scope>NUCLEOTIDE SEQUENCE</scope>
    <source>
        <strain evidence="9">Isolate 1-1 / race 1 (BBBD)</strain>
        <strain evidence="8">isolate 1-1 / race 1 (BBBD)</strain>
    </source>
</reference>
<protein>
    <submittedName>
        <fullName evidence="8">Zf-4CXXC_R1 domain-containing protein</fullName>
    </submittedName>
</protein>
<evidence type="ECO:0000256" key="3">
    <source>
        <dbReference type="ARBA" id="ARBA00023163"/>
    </source>
</evidence>
<feature type="region of interest" description="Disordered" evidence="5">
    <location>
        <begin position="41"/>
        <end position="79"/>
    </location>
</feature>
<sequence>MPRRRSSNRCSTQSIATSHETGVAANTSSDEALECYALRSDNQETPANTWGTFTSDRPPKPPPNGIRPTNSPSIMGQTPGDNKGIETIGSVTLDRLFGGDSSARRTSRKRKISTLPPPATEPDERGRYEASTCHQCRTNTTRPKMICDQSQDPYCFIRVCDRCLTGRAVHEGIPELQPPLFEFVPGGRMLCLKCRGICPCASCRRNRSENEEIRRGRNSFQGLKSQGRKPGPKKKQSRTAPVKRYILSAGGDKVPANMHGQLIQAGPTTLRALTARDYAEPKSIPDRPAKAKPGAKKLVNQCLSSQARKEIGRDVDTTLMNQLIQSNKRLTEAASDMSSVLQRKDSPSDSKTSDHARLERSEKQLKLKMREIELKNAIDEAARQKAKAEAFEKAKMMQDFLKSGLSYEKAMEATITFLGPST</sequence>
<evidence type="ECO:0000256" key="2">
    <source>
        <dbReference type="ARBA" id="ARBA00023015"/>
    </source>
</evidence>
<dbReference type="AlphaFoldDB" id="A0A180GWM7"/>
<feature type="compositionally biased region" description="Polar residues" evidence="5">
    <location>
        <begin position="67"/>
        <end position="79"/>
    </location>
</feature>
<dbReference type="GO" id="GO:0005634">
    <property type="term" value="C:nucleus"/>
    <property type="evidence" value="ECO:0007669"/>
    <property type="project" value="UniProtKB-SubCell"/>
</dbReference>
<keyword evidence="2" id="KW-0805">Transcription regulation</keyword>
<keyword evidence="9" id="KW-1185">Reference proteome</keyword>
<feature type="region of interest" description="Disordered" evidence="5">
    <location>
        <begin position="96"/>
        <end position="126"/>
    </location>
</feature>
<reference evidence="7" key="2">
    <citation type="submission" date="2016-05" db="EMBL/GenBank/DDBJ databases">
        <title>Comparative analysis highlights variable genome content of wheat rusts and divergence of the mating loci.</title>
        <authorList>
            <person name="Cuomo C.A."/>
            <person name="Bakkeren G."/>
            <person name="Szabo L."/>
            <person name="Khalil H."/>
            <person name="Joly D."/>
            <person name="Goldberg J."/>
            <person name="Young S."/>
            <person name="Zeng Q."/>
            <person name="Fellers J."/>
        </authorList>
    </citation>
    <scope>NUCLEOTIDE SEQUENCE [LARGE SCALE GENOMIC DNA]</scope>
    <source>
        <strain evidence="7">1-1 BBBD Race 1</strain>
    </source>
</reference>
<feature type="compositionally biased region" description="Polar residues" evidence="5">
    <location>
        <begin position="8"/>
        <end position="29"/>
    </location>
</feature>
<keyword evidence="4" id="KW-0539">Nucleus</keyword>
<feature type="region of interest" description="Disordered" evidence="5">
    <location>
        <begin position="211"/>
        <end position="241"/>
    </location>
</feature>
<feature type="compositionally biased region" description="Polar residues" evidence="5">
    <location>
        <begin position="43"/>
        <end position="55"/>
    </location>
</feature>
<evidence type="ECO:0000259" key="6">
    <source>
        <dbReference type="Pfam" id="PF10497"/>
    </source>
</evidence>
<comment type="subcellular location">
    <subcellularLocation>
        <location evidence="1">Nucleus</location>
    </subcellularLocation>
</comment>
<dbReference type="Proteomes" id="UP000005240">
    <property type="component" value="Unassembled WGS sequence"/>
</dbReference>
<feature type="compositionally biased region" description="Basic residues" evidence="5">
    <location>
        <begin position="226"/>
        <end position="237"/>
    </location>
</feature>
<evidence type="ECO:0000256" key="1">
    <source>
        <dbReference type="ARBA" id="ARBA00004123"/>
    </source>
</evidence>
<evidence type="ECO:0000313" key="9">
    <source>
        <dbReference type="Proteomes" id="UP000005240"/>
    </source>
</evidence>
<evidence type="ECO:0000313" key="8">
    <source>
        <dbReference type="EnsemblFungi" id="PTTG_03399-t43_1-p1"/>
    </source>
</evidence>
<reference evidence="7" key="1">
    <citation type="submission" date="2009-11" db="EMBL/GenBank/DDBJ databases">
        <authorList>
            <consortium name="The Broad Institute Genome Sequencing Platform"/>
            <person name="Ward D."/>
            <person name="Feldgarden M."/>
            <person name="Earl A."/>
            <person name="Young S.K."/>
            <person name="Zeng Q."/>
            <person name="Koehrsen M."/>
            <person name="Alvarado L."/>
            <person name="Berlin A."/>
            <person name="Bochicchio J."/>
            <person name="Borenstein D."/>
            <person name="Chapman S.B."/>
            <person name="Chen Z."/>
            <person name="Engels R."/>
            <person name="Freedman E."/>
            <person name="Gellesch M."/>
            <person name="Goldberg J."/>
            <person name="Griggs A."/>
            <person name="Gujja S."/>
            <person name="Heilman E."/>
            <person name="Heiman D."/>
            <person name="Hepburn T."/>
            <person name="Howarth C."/>
            <person name="Jen D."/>
            <person name="Larson L."/>
            <person name="Lewis B."/>
            <person name="Mehta T."/>
            <person name="Park D."/>
            <person name="Pearson M."/>
            <person name="Roberts A."/>
            <person name="Saif S."/>
            <person name="Shea T."/>
            <person name="Shenoy N."/>
            <person name="Sisk P."/>
            <person name="Stolte C."/>
            <person name="Sykes S."/>
            <person name="Thomson T."/>
            <person name="Walk T."/>
            <person name="White J."/>
            <person name="Yandava C."/>
            <person name="Izard J."/>
            <person name="Baranova O.V."/>
            <person name="Blanton J.M."/>
            <person name="Tanner A.C."/>
            <person name="Dewhirst F.E."/>
            <person name="Haas B."/>
            <person name="Nusbaum C."/>
            <person name="Birren B."/>
        </authorList>
    </citation>
    <scope>NUCLEOTIDE SEQUENCE [LARGE SCALE GENOMIC DNA]</scope>
    <source>
        <strain evidence="7">1-1 BBBD Race 1</strain>
    </source>
</reference>
<dbReference type="EMBL" id="ADAS02000014">
    <property type="protein sequence ID" value="OAV97227.1"/>
    <property type="molecule type" value="Genomic_DNA"/>
</dbReference>
<organism evidence="7">
    <name type="scientific">Puccinia triticina (isolate 1-1 / race 1 (BBBD))</name>
    <name type="common">Brown leaf rust fungus</name>
    <dbReference type="NCBI Taxonomy" id="630390"/>
    <lineage>
        <taxon>Eukaryota</taxon>
        <taxon>Fungi</taxon>
        <taxon>Dikarya</taxon>
        <taxon>Basidiomycota</taxon>
        <taxon>Pucciniomycotina</taxon>
        <taxon>Pucciniomycetes</taxon>
        <taxon>Pucciniales</taxon>
        <taxon>Pucciniaceae</taxon>
        <taxon>Puccinia</taxon>
    </lineage>
</organism>
<dbReference type="Pfam" id="PF10497">
    <property type="entry name" value="zf-4CXXC_R1"/>
    <property type="match status" value="1"/>
</dbReference>
<name>A0A180GWM7_PUCT1</name>
<dbReference type="STRING" id="630390.A0A180GWM7"/>
<reference evidence="8" key="4">
    <citation type="submission" date="2025-05" db="UniProtKB">
        <authorList>
            <consortium name="EnsemblFungi"/>
        </authorList>
    </citation>
    <scope>IDENTIFICATION</scope>
    <source>
        <strain evidence="8">isolate 1-1 / race 1 (BBBD)</strain>
    </source>
</reference>
<dbReference type="EnsemblFungi" id="PTTG_03399-t43_1">
    <property type="protein sequence ID" value="PTTG_03399-t43_1-p1"/>
    <property type="gene ID" value="PTTG_03399"/>
</dbReference>
<proteinExistence type="predicted"/>
<dbReference type="InterPro" id="IPR018866">
    <property type="entry name" value="Znf-4CXXC_R1"/>
</dbReference>
<accession>A0A180GWM7</accession>
<dbReference type="OrthoDB" id="2497737at2759"/>
<feature type="region of interest" description="Disordered" evidence="5">
    <location>
        <begin position="1"/>
        <end position="29"/>
    </location>
</feature>
<evidence type="ECO:0000256" key="4">
    <source>
        <dbReference type="ARBA" id="ARBA00023242"/>
    </source>
</evidence>
<keyword evidence="3" id="KW-0804">Transcription</keyword>
<feature type="region of interest" description="Disordered" evidence="5">
    <location>
        <begin position="334"/>
        <end position="359"/>
    </location>
</feature>
<feature type="domain" description="Zinc-finger" evidence="6">
    <location>
        <begin position="129"/>
        <end position="209"/>
    </location>
</feature>
<gene>
    <name evidence="7" type="ORF">PTTG_03399</name>
</gene>